<reference evidence="1 2" key="1">
    <citation type="submission" date="2021-06" db="EMBL/GenBank/DDBJ databases">
        <title>Caerostris extrusa draft genome.</title>
        <authorList>
            <person name="Kono N."/>
            <person name="Arakawa K."/>
        </authorList>
    </citation>
    <scope>NUCLEOTIDE SEQUENCE [LARGE SCALE GENOMIC DNA]</scope>
</reference>
<proteinExistence type="predicted"/>
<dbReference type="EMBL" id="BPLR01020694">
    <property type="protein sequence ID" value="GIX81631.1"/>
    <property type="molecule type" value="Genomic_DNA"/>
</dbReference>
<sequence>MSFDHLIISQIHLRIGWTSLRPASLVTSKLGNLIQGSPRRLGLHLYPCYLILGFQMFNNESTFALLGEQNLIKTSSLFLKAIVTMTAMHSPESFSI</sequence>
<accession>A0AAV4NAL2</accession>
<name>A0AAV4NAL2_CAEEX</name>
<evidence type="ECO:0000313" key="1">
    <source>
        <dbReference type="EMBL" id="GIX81631.1"/>
    </source>
</evidence>
<keyword evidence="2" id="KW-1185">Reference proteome</keyword>
<gene>
    <name evidence="1" type="ORF">CEXT_55581</name>
</gene>
<organism evidence="1 2">
    <name type="scientific">Caerostris extrusa</name>
    <name type="common">Bark spider</name>
    <name type="synonym">Caerostris bankana</name>
    <dbReference type="NCBI Taxonomy" id="172846"/>
    <lineage>
        <taxon>Eukaryota</taxon>
        <taxon>Metazoa</taxon>
        <taxon>Ecdysozoa</taxon>
        <taxon>Arthropoda</taxon>
        <taxon>Chelicerata</taxon>
        <taxon>Arachnida</taxon>
        <taxon>Araneae</taxon>
        <taxon>Araneomorphae</taxon>
        <taxon>Entelegynae</taxon>
        <taxon>Araneoidea</taxon>
        <taxon>Araneidae</taxon>
        <taxon>Caerostris</taxon>
    </lineage>
</organism>
<dbReference type="AlphaFoldDB" id="A0AAV4NAL2"/>
<dbReference type="Proteomes" id="UP001054945">
    <property type="component" value="Unassembled WGS sequence"/>
</dbReference>
<comment type="caution">
    <text evidence="1">The sequence shown here is derived from an EMBL/GenBank/DDBJ whole genome shotgun (WGS) entry which is preliminary data.</text>
</comment>
<protein>
    <submittedName>
        <fullName evidence="1">Uncharacterized protein</fullName>
    </submittedName>
</protein>
<evidence type="ECO:0000313" key="2">
    <source>
        <dbReference type="Proteomes" id="UP001054945"/>
    </source>
</evidence>